<gene>
    <name evidence="8" type="ORF">SAMN04488028_101443</name>
</gene>
<dbReference type="STRING" id="156994.SAMN04488028_101443"/>
<evidence type="ECO:0000256" key="6">
    <source>
        <dbReference type="RuleBase" id="RU361174"/>
    </source>
</evidence>
<dbReference type="EC" id="3.2.1.8" evidence="6"/>
<evidence type="ECO:0000256" key="3">
    <source>
        <dbReference type="ARBA" id="ARBA00023295"/>
    </source>
</evidence>
<reference evidence="9" key="1">
    <citation type="submission" date="2016-11" db="EMBL/GenBank/DDBJ databases">
        <authorList>
            <person name="Varghese N."/>
            <person name="Submissions S."/>
        </authorList>
    </citation>
    <scope>NUCLEOTIDE SEQUENCE [LARGE SCALE GENOMIC DNA]</scope>
    <source>
        <strain evidence="9">DSM 26134</strain>
    </source>
</reference>
<feature type="domain" description="GH10" evidence="7">
    <location>
        <begin position="27"/>
        <end position="362"/>
    </location>
</feature>
<dbReference type="GO" id="GO:0031176">
    <property type="term" value="F:endo-1,4-beta-xylanase activity"/>
    <property type="evidence" value="ECO:0007669"/>
    <property type="project" value="UniProtKB-EC"/>
</dbReference>
<dbReference type="InterPro" id="IPR031158">
    <property type="entry name" value="GH10_AS"/>
</dbReference>
<dbReference type="InterPro" id="IPR044846">
    <property type="entry name" value="GH10"/>
</dbReference>
<dbReference type="InterPro" id="IPR001000">
    <property type="entry name" value="GH10_dom"/>
</dbReference>
<evidence type="ECO:0000256" key="4">
    <source>
        <dbReference type="ARBA" id="ARBA00023326"/>
    </source>
</evidence>
<dbReference type="Gene3D" id="3.20.20.80">
    <property type="entry name" value="Glycosidases"/>
    <property type="match status" value="1"/>
</dbReference>
<dbReference type="GO" id="GO:0045493">
    <property type="term" value="P:xylan catabolic process"/>
    <property type="evidence" value="ECO:0007669"/>
    <property type="project" value="UniProtKB-KW"/>
</dbReference>
<dbReference type="PROSITE" id="PS51760">
    <property type="entry name" value="GH10_2"/>
    <property type="match status" value="1"/>
</dbReference>
<proteinExistence type="inferred from homology"/>
<comment type="catalytic activity">
    <reaction evidence="6">
        <text>Endohydrolysis of (1-&gt;4)-beta-D-xylosidic linkages in xylans.</text>
        <dbReference type="EC" id="3.2.1.8"/>
    </reaction>
</comment>
<feature type="active site" description="Nucleophile" evidence="5">
    <location>
        <position position="267"/>
    </location>
</feature>
<keyword evidence="8" id="KW-0858">Xylan degradation</keyword>
<evidence type="ECO:0000313" key="9">
    <source>
        <dbReference type="Proteomes" id="UP000184474"/>
    </source>
</evidence>
<evidence type="ECO:0000256" key="5">
    <source>
        <dbReference type="PROSITE-ProRule" id="PRU10061"/>
    </source>
</evidence>
<keyword evidence="1 6" id="KW-0378">Hydrolase</keyword>
<keyword evidence="4 6" id="KW-0624">Polysaccharide degradation</keyword>
<comment type="similarity">
    <text evidence="6">Belongs to the glycosyl hydrolase 10 (cellulase F) family.</text>
</comment>
<dbReference type="AlphaFoldDB" id="A0A1M6K503"/>
<sequence>MKVDLKILVVSALLLACSPSQDKQSEVSEDLGLSTYYKDYFPIGVAVSPRALKGKQAQLIKDNFVSMTPENVMKSGPIHPKEDKYNWAPADEIAAFAKANNMKLRGHALLWHNQAPDWLFVDSLGNDVSKEVLYERLERHITDVVTRYKDVIYAWDVVNEAISDQSDVFYRDSKWYQICGEEFIAKAFEFARAADPDVQLFYNDYEVINPVKREKIYKMVKGLQEAGVPIDGVGIQGHWSVYEPSESTLRATIDRFTGMGLQVQITELDVSIYPKEHAPRDKRADDDDTFTDELKQKQIVQYDMIFRVFRENKEKLSSVTFWNVSDQYSWLDHFPVPDRKDYPLLFDQNNEPKEVYWEVVKF</sequence>
<evidence type="ECO:0000313" key="8">
    <source>
        <dbReference type="EMBL" id="SHJ53997.1"/>
    </source>
</evidence>
<keyword evidence="9" id="KW-1185">Reference proteome</keyword>
<keyword evidence="3 6" id="KW-0326">Glycosidase</keyword>
<dbReference type="SMART" id="SM00633">
    <property type="entry name" value="Glyco_10"/>
    <property type="match status" value="1"/>
</dbReference>
<accession>A0A1M6K503</accession>
<organism evidence="8 9">
    <name type="scientific">Reichenbachiella agariperforans</name>
    <dbReference type="NCBI Taxonomy" id="156994"/>
    <lineage>
        <taxon>Bacteria</taxon>
        <taxon>Pseudomonadati</taxon>
        <taxon>Bacteroidota</taxon>
        <taxon>Cytophagia</taxon>
        <taxon>Cytophagales</taxon>
        <taxon>Reichenbachiellaceae</taxon>
        <taxon>Reichenbachiella</taxon>
    </lineage>
</organism>
<dbReference type="Proteomes" id="UP000184474">
    <property type="component" value="Unassembled WGS sequence"/>
</dbReference>
<dbReference type="SUPFAM" id="SSF51445">
    <property type="entry name" value="(Trans)glycosidases"/>
    <property type="match status" value="1"/>
</dbReference>
<keyword evidence="2 6" id="KW-0119">Carbohydrate metabolism</keyword>
<dbReference type="Pfam" id="PF00331">
    <property type="entry name" value="Glyco_hydro_10"/>
    <property type="match status" value="1"/>
</dbReference>
<evidence type="ECO:0000256" key="1">
    <source>
        <dbReference type="ARBA" id="ARBA00022801"/>
    </source>
</evidence>
<dbReference type="InterPro" id="IPR017853">
    <property type="entry name" value="GH"/>
</dbReference>
<dbReference type="PRINTS" id="PR00134">
    <property type="entry name" value="GLHYDRLASE10"/>
</dbReference>
<dbReference type="PANTHER" id="PTHR31490:SF90">
    <property type="entry name" value="ENDO-1,4-BETA-XYLANASE A"/>
    <property type="match status" value="1"/>
</dbReference>
<evidence type="ECO:0000259" key="7">
    <source>
        <dbReference type="PROSITE" id="PS51760"/>
    </source>
</evidence>
<dbReference type="PROSITE" id="PS51257">
    <property type="entry name" value="PROKAR_LIPOPROTEIN"/>
    <property type="match status" value="1"/>
</dbReference>
<name>A0A1M6K503_REIAG</name>
<dbReference type="EMBL" id="FRAA01000001">
    <property type="protein sequence ID" value="SHJ53997.1"/>
    <property type="molecule type" value="Genomic_DNA"/>
</dbReference>
<dbReference type="PROSITE" id="PS00591">
    <property type="entry name" value="GH10_1"/>
    <property type="match status" value="1"/>
</dbReference>
<evidence type="ECO:0000256" key="2">
    <source>
        <dbReference type="ARBA" id="ARBA00023277"/>
    </source>
</evidence>
<protein>
    <recommendedName>
        <fullName evidence="6">Beta-xylanase</fullName>
        <ecNumber evidence="6">3.2.1.8</ecNumber>
    </recommendedName>
</protein>
<dbReference type="PANTHER" id="PTHR31490">
    <property type="entry name" value="GLYCOSYL HYDROLASE"/>
    <property type="match status" value="1"/>
</dbReference>